<dbReference type="Proteomes" id="UP000198397">
    <property type="component" value="Unassembled WGS sequence"/>
</dbReference>
<dbReference type="GO" id="GO:0016788">
    <property type="term" value="F:hydrolase activity, acting on ester bonds"/>
    <property type="evidence" value="ECO:0007669"/>
    <property type="project" value="InterPro"/>
</dbReference>
<dbReference type="PANTHER" id="PTHR15162:SF7">
    <property type="entry name" value="SUCCINYLGLUTAMATE DESUCCINYLASE"/>
    <property type="match status" value="1"/>
</dbReference>
<sequence>MDVIELGEGRPEVAVVGAIHGDEPCGARAIDRLIREGPIVERAVKLIIANEEALAENERYLDEDLNRAFPGDPNADTHEGRLAHRIQSELTGCTTLAIHSTQSYAGPFAVVDSMDEVARGIAPHLPVDSIIQTDAFTEGRLIEHPHTLEAEAGIQGSETAADNAYQLVRAFLAATGALAMPGMGAESTGVIDLGTREKVEVFRLRDRIPKPPAEEYEVFANNFRQVEDGERFAAADGEPLVAEESFYPVLLSAYGYADQFGYVAEKVGVVH</sequence>
<keyword evidence="4" id="KW-0862">Zinc</keyword>
<reference evidence="6 7" key="1">
    <citation type="submission" date="2017-06" db="EMBL/GenBank/DDBJ databases">
        <authorList>
            <person name="Kim H.J."/>
            <person name="Triplett B.A."/>
        </authorList>
    </citation>
    <scope>NUCLEOTIDE SEQUENCE [LARGE SCALE GENOMIC DNA]</scope>
    <source>
        <strain evidence="6 7">DSM 8800</strain>
    </source>
</reference>
<dbReference type="GO" id="GO:0005829">
    <property type="term" value="C:cytosol"/>
    <property type="evidence" value="ECO:0007669"/>
    <property type="project" value="TreeGrafter"/>
</dbReference>
<dbReference type="SUPFAM" id="SSF53187">
    <property type="entry name" value="Zn-dependent exopeptidases"/>
    <property type="match status" value="1"/>
</dbReference>
<dbReference type="InterPro" id="IPR055438">
    <property type="entry name" value="AstE_AspA_cat"/>
</dbReference>
<evidence type="ECO:0000256" key="2">
    <source>
        <dbReference type="ARBA" id="ARBA00022723"/>
    </source>
</evidence>
<dbReference type="PANTHER" id="PTHR15162">
    <property type="entry name" value="ASPARTOACYLASE"/>
    <property type="match status" value="1"/>
</dbReference>
<proteinExistence type="predicted"/>
<evidence type="ECO:0000259" key="5">
    <source>
        <dbReference type="Pfam" id="PF24827"/>
    </source>
</evidence>
<organism evidence="6 7">
    <name type="scientific">Halorubrum vacuolatum</name>
    <name type="common">Natronobacterium vacuolatum</name>
    <dbReference type="NCBI Taxonomy" id="63740"/>
    <lineage>
        <taxon>Archaea</taxon>
        <taxon>Methanobacteriati</taxon>
        <taxon>Methanobacteriota</taxon>
        <taxon>Stenosarchaea group</taxon>
        <taxon>Halobacteria</taxon>
        <taxon>Halobacteriales</taxon>
        <taxon>Haloferacaceae</taxon>
        <taxon>Halorubrum</taxon>
    </lineage>
</organism>
<evidence type="ECO:0000313" key="6">
    <source>
        <dbReference type="EMBL" id="SNR50160.1"/>
    </source>
</evidence>
<keyword evidence="7" id="KW-1185">Reference proteome</keyword>
<dbReference type="Pfam" id="PF24827">
    <property type="entry name" value="AstE_AspA_cat"/>
    <property type="match status" value="1"/>
</dbReference>
<dbReference type="InterPro" id="IPR050178">
    <property type="entry name" value="AspA/AstE_fam"/>
</dbReference>
<evidence type="ECO:0000313" key="7">
    <source>
        <dbReference type="Proteomes" id="UP000198397"/>
    </source>
</evidence>
<dbReference type="OrthoDB" id="323389at2157"/>
<dbReference type="GO" id="GO:0046872">
    <property type="term" value="F:metal ion binding"/>
    <property type="evidence" value="ECO:0007669"/>
    <property type="project" value="UniProtKB-KW"/>
</dbReference>
<accession>A0A238WUD8</accession>
<keyword evidence="3" id="KW-0378">Hydrolase</keyword>
<evidence type="ECO:0000256" key="3">
    <source>
        <dbReference type="ARBA" id="ARBA00022801"/>
    </source>
</evidence>
<evidence type="ECO:0000256" key="1">
    <source>
        <dbReference type="ARBA" id="ARBA00001947"/>
    </source>
</evidence>
<comment type="cofactor">
    <cofactor evidence="1">
        <name>Zn(2+)</name>
        <dbReference type="ChEBI" id="CHEBI:29105"/>
    </cofactor>
</comment>
<gene>
    <name evidence="6" type="ORF">SAMN06264855_11060</name>
</gene>
<name>A0A238WUD8_HALVU</name>
<dbReference type="Gene3D" id="3.40.630.10">
    <property type="entry name" value="Zn peptidases"/>
    <property type="match status" value="1"/>
</dbReference>
<evidence type="ECO:0000256" key="4">
    <source>
        <dbReference type="ARBA" id="ARBA00022833"/>
    </source>
</evidence>
<dbReference type="EMBL" id="FZNQ01000010">
    <property type="protein sequence ID" value="SNR50160.1"/>
    <property type="molecule type" value="Genomic_DNA"/>
</dbReference>
<keyword evidence="2" id="KW-0479">Metal-binding</keyword>
<protein>
    <submittedName>
        <fullName evidence="6">Succinylglutamate desuccinylase / Aspartoacylase family protein</fullName>
    </submittedName>
</protein>
<feature type="domain" description="Succinylglutamate desuccinylase/Aspartoacylase catalytic" evidence="5">
    <location>
        <begin position="11"/>
        <end position="90"/>
    </location>
</feature>
<dbReference type="AlphaFoldDB" id="A0A238WUD8"/>
<dbReference type="RefSeq" id="WP_089385012.1">
    <property type="nucleotide sequence ID" value="NZ_FZNQ01000010.1"/>
</dbReference>